<proteinExistence type="predicted"/>
<evidence type="ECO:0000313" key="4">
    <source>
        <dbReference type="EMBL" id="MFD1531661.1"/>
    </source>
</evidence>
<reference evidence="5" key="1">
    <citation type="journal article" date="2019" name="Int. J. Syst. Evol. Microbiol.">
        <title>The Global Catalogue of Microorganisms (GCM) 10K type strain sequencing project: providing services to taxonomists for standard genome sequencing and annotation.</title>
        <authorList>
            <consortium name="The Broad Institute Genomics Platform"/>
            <consortium name="The Broad Institute Genome Sequencing Center for Infectious Disease"/>
            <person name="Wu L."/>
            <person name="Ma J."/>
        </authorList>
    </citation>
    <scope>NUCLEOTIDE SEQUENCE [LARGE SCALE GENOMIC DNA]</scope>
    <source>
        <strain evidence="5">JCM 12165</strain>
    </source>
</reference>
<evidence type="ECO:0000259" key="3">
    <source>
        <dbReference type="PROSITE" id="PS50968"/>
    </source>
</evidence>
<dbReference type="Proteomes" id="UP001597145">
    <property type="component" value="Unassembled WGS sequence"/>
</dbReference>
<dbReference type="InterPro" id="IPR000089">
    <property type="entry name" value="Biotin_lipoyl"/>
</dbReference>
<dbReference type="InterPro" id="IPR001249">
    <property type="entry name" value="AcCoA_biotinCC"/>
</dbReference>
<keyword evidence="1" id="KW-0092">Biotin</keyword>
<keyword evidence="1" id="KW-0275">Fatty acid biosynthesis</keyword>
<feature type="domain" description="Lipoyl-binding" evidence="3">
    <location>
        <begin position="106"/>
        <end position="182"/>
    </location>
</feature>
<comment type="pathway">
    <text evidence="1">Lipid metabolism; fatty acid biosynthesis.</text>
</comment>
<comment type="caution">
    <text evidence="4">The sequence shown here is derived from an EMBL/GenBank/DDBJ whole genome shotgun (WGS) entry which is preliminary data.</text>
</comment>
<sequence length="186" mass="18792">MTTNSEIPAGVTFREVQEVLRTFTASGWTGMRLEVRGMTITVGKEGPPALAGSSSAGRARAGNAPAATPAAGPGGAPATGVTPAAGTPTPAGPPRTPSAPLDTTGLVEVRSPAVGAFWVAPSPGEPPFVEVGQAVGQFEQLAIVEVMKLMNPVVSSEAGEIVQVCAANAEMVEYDQVLFLIRPGDG</sequence>
<dbReference type="PROSITE" id="PS50968">
    <property type="entry name" value="BIOTINYL_LIPOYL"/>
    <property type="match status" value="1"/>
</dbReference>
<keyword evidence="5" id="KW-1185">Reference proteome</keyword>
<organism evidence="4 5">
    <name type="scientific">Pseudonocardia aurantiaca</name>
    <dbReference type="NCBI Taxonomy" id="75290"/>
    <lineage>
        <taxon>Bacteria</taxon>
        <taxon>Bacillati</taxon>
        <taxon>Actinomycetota</taxon>
        <taxon>Actinomycetes</taxon>
        <taxon>Pseudonocardiales</taxon>
        <taxon>Pseudonocardiaceae</taxon>
        <taxon>Pseudonocardia</taxon>
    </lineage>
</organism>
<dbReference type="EMBL" id="JBHUCP010000014">
    <property type="protein sequence ID" value="MFD1531661.1"/>
    <property type="molecule type" value="Genomic_DNA"/>
</dbReference>
<dbReference type="PRINTS" id="PR01071">
    <property type="entry name" value="ACOABIOTINCC"/>
</dbReference>
<comment type="function">
    <text evidence="1">This protein is a component of the acetyl coenzyme A carboxylase complex; first, biotin carboxylase catalyzes the carboxylation of the carrier protein and then the transcarboxylase transfers the carboxyl group to form malonyl-CoA.</text>
</comment>
<keyword evidence="1" id="KW-0276">Fatty acid metabolism</keyword>
<dbReference type="Pfam" id="PF00364">
    <property type="entry name" value="Biotin_lipoyl"/>
    <property type="match status" value="1"/>
</dbReference>
<dbReference type="RefSeq" id="WP_343979721.1">
    <property type="nucleotide sequence ID" value="NZ_BAAAJG010000011.1"/>
</dbReference>
<dbReference type="CDD" id="cd06850">
    <property type="entry name" value="biotinyl_domain"/>
    <property type="match status" value="1"/>
</dbReference>
<gene>
    <name evidence="4" type="ORF">ACFSCY_19695</name>
</gene>
<dbReference type="Gene3D" id="2.40.50.100">
    <property type="match status" value="1"/>
</dbReference>
<evidence type="ECO:0000256" key="1">
    <source>
        <dbReference type="RuleBase" id="RU364072"/>
    </source>
</evidence>
<name>A0ABW4FNX1_9PSEU</name>
<evidence type="ECO:0000256" key="2">
    <source>
        <dbReference type="SAM" id="MobiDB-lite"/>
    </source>
</evidence>
<dbReference type="SUPFAM" id="SSF51230">
    <property type="entry name" value="Single hybrid motif"/>
    <property type="match status" value="1"/>
</dbReference>
<accession>A0ABW4FNX1</accession>
<feature type="compositionally biased region" description="Low complexity" evidence="2">
    <location>
        <begin position="46"/>
        <end position="71"/>
    </location>
</feature>
<keyword evidence="1" id="KW-0444">Lipid biosynthesis</keyword>
<feature type="compositionally biased region" description="Low complexity" evidence="2">
    <location>
        <begin position="78"/>
        <end position="89"/>
    </location>
</feature>
<evidence type="ECO:0000313" key="5">
    <source>
        <dbReference type="Proteomes" id="UP001597145"/>
    </source>
</evidence>
<protein>
    <recommendedName>
        <fullName evidence="1">Biotin carboxyl carrier protein of acetyl-CoA carboxylase</fullName>
    </recommendedName>
</protein>
<feature type="region of interest" description="Disordered" evidence="2">
    <location>
        <begin position="43"/>
        <end position="103"/>
    </location>
</feature>
<keyword evidence="1" id="KW-0443">Lipid metabolism</keyword>
<dbReference type="InterPro" id="IPR011053">
    <property type="entry name" value="Single_hybrid_motif"/>
</dbReference>